<name>A0ABT4LII2_9PROT</name>
<proteinExistence type="inferred from homology"/>
<keyword evidence="4" id="KW-0804">Transcription</keyword>
<keyword evidence="2" id="KW-0805">Transcription regulation</keyword>
<evidence type="ECO:0000256" key="3">
    <source>
        <dbReference type="ARBA" id="ARBA00023125"/>
    </source>
</evidence>
<dbReference type="InterPro" id="IPR036388">
    <property type="entry name" value="WH-like_DNA-bd_sf"/>
</dbReference>
<dbReference type="SUPFAM" id="SSF53850">
    <property type="entry name" value="Periplasmic binding protein-like II"/>
    <property type="match status" value="1"/>
</dbReference>
<evidence type="ECO:0000259" key="5">
    <source>
        <dbReference type="PROSITE" id="PS50931"/>
    </source>
</evidence>
<dbReference type="EMBL" id="JAPWGY010000002">
    <property type="protein sequence ID" value="MCZ4280910.1"/>
    <property type="molecule type" value="Genomic_DNA"/>
</dbReference>
<evidence type="ECO:0000313" key="7">
    <source>
        <dbReference type="Proteomes" id="UP001069802"/>
    </source>
</evidence>
<dbReference type="InterPro" id="IPR000847">
    <property type="entry name" value="LysR_HTH_N"/>
</dbReference>
<organism evidence="6 7">
    <name type="scientific">Kiloniella laminariae</name>
    <dbReference type="NCBI Taxonomy" id="454162"/>
    <lineage>
        <taxon>Bacteria</taxon>
        <taxon>Pseudomonadati</taxon>
        <taxon>Pseudomonadota</taxon>
        <taxon>Alphaproteobacteria</taxon>
        <taxon>Rhodospirillales</taxon>
        <taxon>Kiloniellaceae</taxon>
        <taxon>Kiloniella</taxon>
    </lineage>
</organism>
<sequence>MNLSQLRAFNAVAREGSFTRAAERLSISQPAVTAHIKALEESYETGLFRRGSKGVELTEAGVDLAVLTRQIFALELEASELLSATRALTRGNLRIAAGSPYFIVPILAAFQKKFPAVHIDLKIGNSRKVTADLLGERVDVAMQTGWEENPLVEALPFNTHNVVVFCQRDHPFAMAGKKTLKLTELVGERMIWREPQSLTRQVFEAACKKARVSITPVMEVESRETLLEVVAAGLGLGIVSSHELPADNRIQVFDVEESQLETTEYMLTLKRRRHLRVVKEFHKVAEEFCQRICR</sequence>
<feature type="domain" description="HTH lysR-type" evidence="5">
    <location>
        <begin position="1"/>
        <end position="58"/>
    </location>
</feature>
<protein>
    <submittedName>
        <fullName evidence="6">LysR substrate-binding domain-containing protein</fullName>
    </submittedName>
</protein>
<evidence type="ECO:0000256" key="4">
    <source>
        <dbReference type="ARBA" id="ARBA00023163"/>
    </source>
</evidence>
<keyword evidence="3" id="KW-0238">DNA-binding</keyword>
<accession>A0ABT4LII2</accession>
<keyword evidence="7" id="KW-1185">Reference proteome</keyword>
<dbReference type="Gene3D" id="1.10.10.10">
    <property type="entry name" value="Winged helix-like DNA-binding domain superfamily/Winged helix DNA-binding domain"/>
    <property type="match status" value="1"/>
</dbReference>
<evidence type="ECO:0000256" key="2">
    <source>
        <dbReference type="ARBA" id="ARBA00023015"/>
    </source>
</evidence>
<comment type="caution">
    <text evidence="6">The sequence shown here is derived from an EMBL/GenBank/DDBJ whole genome shotgun (WGS) entry which is preliminary data.</text>
</comment>
<reference evidence="6" key="1">
    <citation type="submission" date="2022-12" db="EMBL/GenBank/DDBJ databases">
        <title>Bacterial isolates from different developmental stages of Nematostella vectensis.</title>
        <authorList>
            <person name="Fraune S."/>
        </authorList>
    </citation>
    <scope>NUCLEOTIDE SEQUENCE</scope>
    <source>
        <strain evidence="6">G21630-S1</strain>
    </source>
</reference>
<dbReference type="Pfam" id="PF03466">
    <property type="entry name" value="LysR_substrate"/>
    <property type="match status" value="1"/>
</dbReference>
<dbReference type="Pfam" id="PF00126">
    <property type="entry name" value="HTH_1"/>
    <property type="match status" value="1"/>
</dbReference>
<dbReference type="SUPFAM" id="SSF46785">
    <property type="entry name" value="Winged helix' DNA-binding domain"/>
    <property type="match status" value="1"/>
</dbReference>
<dbReference type="PROSITE" id="PS50931">
    <property type="entry name" value="HTH_LYSR"/>
    <property type="match status" value="1"/>
</dbReference>
<dbReference type="Gene3D" id="3.40.190.290">
    <property type="match status" value="1"/>
</dbReference>
<dbReference type="PANTHER" id="PTHR30126:SF94">
    <property type="entry name" value="LYSR FAMILY TRANSCRIPTIONAL REGULATOR"/>
    <property type="match status" value="1"/>
</dbReference>
<dbReference type="Proteomes" id="UP001069802">
    <property type="component" value="Unassembled WGS sequence"/>
</dbReference>
<dbReference type="PRINTS" id="PR00039">
    <property type="entry name" value="HTHLYSR"/>
</dbReference>
<dbReference type="InterPro" id="IPR036390">
    <property type="entry name" value="WH_DNA-bd_sf"/>
</dbReference>
<dbReference type="InterPro" id="IPR005119">
    <property type="entry name" value="LysR_subst-bd"/>
</dbReference>
<dbReference type="RefSeq" id="WP_269423077.1">
    <property type="nucleotide sequence ID" value="NZ_JAPWGY010000002.1"/>
</dbReference>
<evidence type="ECO:0000256" key="1">
    <source>
        <dbReference type="ARBA" id="ARBA00009437"/>
    </source>
</evidence>
<evidence type="ECO:0000313" key="6">
    <source>
        <dbReference type="EMBL" id="MCZ4280910.1"/>
    </source>
</evidence>
<dbReference type="PANTHER" id="PTHR30126">
    <property type="entry name" value="HTH-TYPE TRANSCRIPTIONAL REGULATOR"/>
    <property type="match status" value="1"/>
</dbReference>
<gene>
    <name evidence="6" type="ORF">O4H49_08995</name>
</gene>
<comment type="similarity">
    <text evidence="1">Belongs to the LysR transcriptional regulatory family.</text>
</comment>